<dbReference type="EMBL" id="MN738836">
    <property type="protein sequence ID" value="QHT38894.1"/>
    <property type="molecule type" value="Genomic_DNA"/>
</dbReference>
<feature type="region of interest" description="Disordered" evidence="1">
    <location>
        <begin position="43"/>
        <end position="135"/>
    </location>
</feature>
<dbReference type="AlphaFoldDB" id="A0A6C0FD05"/>
<feature type="compositionally biased region" description="Basic residues" evidence="1">
    <location>
        <begin position="85"/>
        <end position="95"/>
    </location>
</feature>
<proteinExistence type="predicted"/>
<evidence type="ECO:0000256" key="1">
    <source>
        <dbReference type="SAM" id="MobiDB-lite"/>
    </source>
</evidence>
<protein>
    <submittedName>
        <fullName evidence="2">Uncharacterized protein</fullName>
    </submittedName>
</protein>
<sequence>MGPDDLTPEETAQFEALAAEGDQAKLMKFINGLSCKYDGKAANFGDGVHHTCDATGGKKRKSRKKRAGSHCGQKGGEDCGQDGGKKRKSRKRRAGSHCGQKGGKHCGQDGGKKHRKSRKMRKSRKHKKSHKKRRH</sequence>
<evidence type="ECO:0000313" key="2">
    <source>
        <dbReference type="EMBL" id="QHT38894.1"/>
    </source>
</evidence>
<organism evidence="2">
    <name type="scientific">viral metagenome</name>
    <dbReference type="NCBI Taxonomy" id="1070528"/>
    <lineage>
        <taxon>unclassified sequences</taxon>
        <taxon>metagenomes</taxon>
        <taxon>organismal metagenomes</taxon>
    </lineage>
</organism>
<accession>A0A6C0FD05</accession>
<feature type="compositionally biased region" description="Basic residues" evidence="1">
    <location>
        <begin position="112"/>
        <end position="135"/>
    </location>
</feature>
<feature type="compositionally biased region" description="Basic residues" evidence="1">
    <location>
        <begin position="57"/>
        <end position="68"/>
    </location>
</feature>
<name>A0A6C0FD05_9ZZZZ</name>
<reference evidence="2" key="1">
    <citation type="journal article" date="2020" name="Nature">
        <title>Giant virus diversity and host interactions through global metagenomics.</title>
        <authorList>
            <person name="Schulz F."/>
            <person name="Roux S."/>
            <person name="Paez-Espino D."/>
            <person name="Jungbluth S."/>
            <person name="Walsh D.A."/>
            <person name="Denef V.J."/>
            <person name="McMahon K.D."/>
            <person name="Konstantinidis K.T."/>
            <person name="Eloe-Fadrosh E.A."/>
            <person name="Kyrpides N.C."/>
            <person name="Woyke T."/>
        </authorList>
    </citation>
    <scope>NUCLEOTIDE SEQUENCE</scope>
    <source>
        <strain evidence="2">GVMAG-S-ERX556106-38</strain>
    </source>
</reference>